<comment type="caution">
    <text evidence="2">The sequence shown here is derived from an EMBL/GenBank/DDBJ whole genome shotgun (WGS) entry which is preliminary data.</text>
</comment>
<dbReference type="OMA" id="INHITNF"/>
<dbReference type="Proteomes" id="UP000019149">
    <property type="component" value="Unassembled WGS sequence"/>
</dbReference>
<evidence type="ECO:0000313" key="3">
    <source>
        <dbReference type="Proteomes" id="UP000019149"/>
    </source>
</evidence>
<feature type="domain" description="F-box" evidence="1">
    <location>
        <begin position="242"/>
        <end position="289"/>
    </location>
</feature>
<dbReference type="PANTHER" id="PTHR15537">
    <property type="entry name" value="F-BOX ONLY PROTEIN 7"/>
    <property type="match status" value="1"/>
</dbReference>
<dbReference type="EMBL" id="APAU02000085">
    <property type="protein sequence ID" value="EUB57396.1"/>
    <property type="molecule type" value="Genomic_DNA"/>
</dbReference>
<dbReference type="SUPFAM" id="SSF81383">
    <property type="entry name" value="F-box domain"/>
    <property type="match status" value="1"/>
</dbReference>
<protein>
    <recommendedName>
        <fullName evidence="1">F-box domain-containing protein</fullName>
    </recommendedName>
</protein>
<dbReference type="OrthoDB" id="6249806at2759"/>
<dbReference type="InterPro" id="IPR036047">
    <property type="entry name" value="F-box-like_dom_sf"/>
</dbReference>
<dbReference type="InterPro" id="IPR001810">
    <property type="entry name" value="F-box_dom"/>
</dbReference>
<sequence>MKLRLKFGSQFKVAEVDEESLLGSLVEKAASLFNLTTSNVLVSLNATDFYASSDGRLKLKDIGIVSGDIIYVQSLVQSDDIRKARSSEVYWQAFEKLSDSVKELKYPLEELGVRIGMGPLDVSARSKSLMSPCVAEATSELVRIAYAYCYGDDDVRALITFTIFSCGDLMSYAASVANSEIRKQIAIKYDNFFVDPQRVDADSRGSLSVIYKNPQDLIIKLSDELIEPILVDIHEEFVLPPRFGLMNLPEAVLVNIFDRLPLGDLACVSLSSRKVNSFINFCEALWHRKLNRIVGSSPAGVINSEFLSGGSAALFGKCPSLLAFRNVCLVRKSSSRVRF</sequence>
<dbReference type="Pfam" id="PF12937">
    <property type="entry name" value="F-box-like"/>
    <property type="match status" value="1"/>
</dbReference>
<dbReference type="AlphaFoldDB" id="W6UA50"/>
<gene>
    <name evidence="2" type="ORF">EGR_07720</name>
</gene>
<dbReference type="CTD" id="36343435"/>
<dbReference type="GeneID" id="36343435"/>
<proteinExistence type="predicted"/>
<accession>W6UA50</accession>
<dbReference type="GO" id="GO:0019901">
    <property type="term" value="F:protein kinase binding"/>
    <property type="evidence" value="ECO:0007669"/>
    <property type="project" value="InterPro"/>
</dbReference>
<dbReference type="RefSeq" id="XP_024348592.1">
    <property type="nucleotide sequence ID" value="XM_024496969.1"/>
</dbReference>
<dbReference type="PANTHER" id="PTHR15537:SF2">
    <property type="entry name" value="F-BOX ONLY PROTEIN 7"/>
    <property type="match status" value="1"/>
</dbReference>
<dbReference type="PROSITE" id="PS50181">
    <property type="entry name" value="FBOX"/>
    <property type="match status" value="1"/>
</dbReference>
<dbReference type="GO" id="GO:1903599">
    <property type="term" value="P:positive regulation of autophagy of mitochondrion"/>
    <property type="evidence" value="ECO:0007669"/>
    <property type="project" value="TreeGrafter"/>
</dbReference>
<keyword evidence="3" id="KW-1185">Reference proteome</keyword>
<dbReference type="Gene3D" id="1.20.1280.50">
    <property type="match status" value="1"/>
</dbReference>
<organism evidence="2 3">
    <name type="scientific">Echinococcus granulosus</name>
    <name type="common">Hydatid tapeworm</name>
    <dbReference type="NCBI Taxonomy" id="6210"/>
    <lineage>
        <taxon>Eukaryota</taxon>
        <taxon>Metazoa</taxon>
        <taxon>Spiralia</taxon>
        <taxon>Lophotrochozoa</taxon>
        <taxon>Platyhelminthes</taxon>
        <taxon>Cestoda</taxon>
        <taxon>Eucestoda</taxon>
        <taxon>Cyclophyllidea</taxon>
        <taxon>Taeniidae</taxon>
        <taxon>Echinococcus</taxon>
        <taxon>Echinococcus granulosus group</taxon>
    </lineage>
</organism>
<dbReference type="InterPro" id="IPR047118">
    <property type="entry name" value="Fbxo7"/>
</dbReference>
<dbReference type="Gene3D" id="3.40.1000.30">
    <property type="match status" value="1"/>
</dbReference>
<evidence type="ECO:0000313" key="2">
    <source>
        <dbReference type="EMBL" id="EUB57396.1"/>
    </source>
</evidence>
<reference evidence="2 3" key="1">
    <citation type="journal article" date="2013" name="Nat. Genet.">
        <title>The genome of the hydatid tapeworm Echinococcus granulosus.</title>
        <authorList>
            <person name="Zheng H."/>
            <person name="Zhang W."/>
            <person name="Zhang L."/>
            <person name="Zhang Z."/>
            <person name="Li J."/>
            <person name="Lu G."/>
            <person name="Zhu Y."/>
            <person name="Wang Y."/>
            <person name="Huang Y."/>
            <person name="Liu J."/>
            <person name="Kang H."/>
            <person name="Chen J."/>
            <person name="Wang L."/>
            <person name="Chen A."/>
            <person name="Yu S."/>
            <person name="Gao Z."/>
            <person name="Jin L."/>
            <person name="Gu W."/>
            <person name="Wang Z."/>
            <person name="Zhao L."/>
            <person name="Shi B."/>
            <person name="Wen H."/>
            <person name="Lin R."/>
            <person name="Jones M.K."/>
            <person name="Brejova B."/>
            <person name="Vinar T."/>
            <person name="Zhao G."/>
            <person name="McManus D.P."/>
            <person name="Chen Z."/>
            <person name="Zhou Y."/>
            <person name="Wang S."/>
        </authorList>
    </citation>
    <scope>NUCLEOTIDE SEQUENCE [LARGE SCALE GENOMIC DNA]</scope>
</reference>
<evidence type="ECO:0000259" key="1">
    <source>
        <dbReference type="PROSITE" id="PS50181"/>
    </source>
</evidence>
<dbReference type="KEGG" id="egl:EGR_07720"/>
<name>W6UA50_ECHGR</name>